<reference evidence="5 6" key="1">
    <citation type="submission" date="2017-01" db="EMBL/GenBank/DDBJ databases">
        <title>Genomic analysis of Xuhuaishuia manganoxidans DY6-4.</title>
        <authorList>
            <person name="Wang X."/>
        </authorList>
    </citation>
    <scope>NUCLEOTIDE SEQUENCE [LARGE SCALE GENOMIC DNA]</scope>
    <source>
        <strain evidence="5 6">DY6-4</strain>
    </source>
</reference>
<organism evidence="5 6">
    <name type="scientific">Brevirhabdus pacifica</name>
    <dbReference type="NCBI Taxonomy" id="1267768"/>
    <lineage>
        <taxon>Bacteria</taxon>
        <taxon>Pseudomonadati</taxon>
        <taxon>Pseudomonadota</taxon>
        <taxon>Alphaproteobacteria</taxon>
        <taxon>Rhodobacterales</taxon>
        <taxon>Paracoccaceae</taxon>
        <taxon>Brevirhabdus</taxon>
    </lineage>
</organism>
<name>A0A1U7DME2_9RHOB</name>
<evidence type="ECO:0000313" key="5">
    <source>
        <dbReference type="EMBL" id="APX91150.1"/>
    </source>
</evidence>
<dbReference type="PANTHER" id="PTHR34698">
    <property type="entry name" value="5-OXOPROLINASE SUBUNIT B"/>
    <property type="match status" value="1"/>
</dbReference>
<dbReference type="SMART" id="SM00796">
    <property type="entry name" value="AHS1"/>
    <property type="match status" value="1"/>
</dbReference>
<dbReference type="Proteomes" id="UP000187266">
    <property type="component" value="Chromosome"/>
</dbReference>
<keyword evidence="3" id="KW-0067">ATP-binding</keyword>
<evidence type="ECO:0000259" key="4">
    <source>
        <dbReference type="SMART" id="SM00796"/>
    </source>
</evidence>
<dbReference type="STRING" id="1267768.BV394_12765"/>
<keyword evidence="1" id="KW-0547">Nucleotide-binding</keyword>
<protein>
    <recommendedName>
        <fullName evidence="4">Carboxyltransferase domain-containing protein</fullName>
    </recommendedName>
</protein>
<dbReference type="PANTHER" id="PTHR34698:SF2">
    <property type="entry name" value="5-OXOPROLINASE SUBUNIT B"/>
    <property type="match status" value="1"/>
</dbReference>
<evidence type="ECO:0000313" key="6">
    <source>
        <dbReference type="Proteomes" id="UP000187266"/>
    </source>
</evidence>
<dbReference type="GO" id="GO:0005524">
    <property type="term" value="F:ATP binding"/>
    <property type="evidence" value="ECO:0007669"/>
    <property type="project" value="UniProtKB-KW"/>
</dbReference>
<dbReference type="Gene3D" id="2.40.100.10">
    <property type="entry name" value="Cyclophilin-like"/>
    <property type="match status" value="1"/>
</dbReference>
<dbReference type="Gene3D" id="3.30.1360.40">
    <property type="match status" value="1"/>
</dbReference>
<dbReference type="GO" id="GO:0016787">
    <property type="term" value="F:hydrolase activity"/>
    <property type="evidence" value="ECO:0007669"/>
    <property type="project" value="UniProtKB-KW"/>
</dbReference>
<dbReference type="Pfam" id="PF02682">
    <property type="entry name" value="CT_C_D"/>
    <property type="match status" value="1"/>
</dbReference>
<evidence type="ECO:0000256" key="3">
    <source>
        <dbReference type="ARBA" id="ARBA00022840"/>
    </source>
</evidence>
<keyword evidence="2" id="KW-0378">Hydrolase</keyword>
<proteinExistence type="predicted"/>
<dbReference type="AlphaFoldDB" id="A0A1U7DME2"/>
<dbReference type="InterPro" id="IPR010016">
    <property type="entry name" value="PxpB"/>
</dbReference>
<dbReference type="EMBL" id="CP019124">
    <property type="protein sequence ID" value="APX91150.1"/>
    <property type="molecule type" value="Genomic_DNA"/>
</dbReference>
<dbReference type="InterPro" id="IPR029000">
    <property type="entry name" value="Cyclophilin-like_dom_sf"/>
</dbReference>
<gene>
    <name evidence="5" type="ORF">BV394_12765</name>
</gene>
<keyword evidence="6" id="KW-1185">Reference proteome</keyword>
<accession>A0A1U7DME2</accession>
<sequence length="248" mass="26078">MLSIRPLGDTALTLELAPGPGAAASALVARACEALDHARTSGQLPGLEEVAGAFRSVTLYYDPLLTGQEALLGLVHPLLKDTDAGEGGAGRAWSLPCLFDEEVAPDLAELPATLGISREALIDGMTAAPLSVHALGFLPGLPFMGDLAPELGLPRRTEPRARVPAGSVAIANRQCVIYPWESPGGWHILGRCPVPLFDIAWARPALLASGDLVHLRPVDRAAFDALAERARAGELDPDEFRTDGQPHA</sequence>
<dbReference type="InterPro" id="IPR003833">
    <property type="entry name" value="CT_C_D"/>
</dbReference>
<evidence type="ECO:0000256" key="2">
    <source>
        <dbReference type="ARBA" id="ARBA00022801"/>
    </source>
</evidence>
<dbReference type="SUPFAM" id="SSF160467">
    <property type="entry name" value="PH0987 N-terminal domain-like"/>
    <property type="match status" value="1"/>
</dbReference>
<dbReference type="SUPFAM" id="SSF50891">
    <property type="entry name" value="Cyclophilin-like"/>
    <property type="match status" value="1"/>
</dbReference>
<feature type="domain" description="Carboxyltransferase" evidence="4">
    <location>
        <begin position="2"/>
        <end position="207"/>
    </location>
</feature>
<evidence type="ECO:0000256" key="1">
    <source>
        <dbReference type="ARBA" id="ARBA00022741"/>
    </source>
</evidence>